<dbReference type="PANTHER" id="PTHR30563:SF0">
    <property type="entry name" value="DNA RECOMBINATION PROTEIN RMUC"/>
    <property type="match status" value="1"/>
</dbReference>
<keyword evidence="4" id="KW-0233">DNA recombination</keyword>
<sequence length="384" mass="41469">MIEISTALAVVLPLLLALLAAALGILAGIGMGRARSAARLAALERDNAALDATVRGYETQLDQAREHTQVAQQMQPIAERLESLNQRVQQVETQRAQQHGALSQQLRASLESEERLRASADSLAKALSSSQSRGMWGETQLQRVVESSGMLERVDFDVQASTADGSSRPDMVVHLPGERHLVLDAKAPFDAYLRATALPEGAEFANERNGLLAEHARALKGHVDALAKRDYARKVAGGPELVILFLPSEALLSSALDADPALLEHAFGKGVALASPVTLFSVLRAIAASWTQVNVAEDAERILHLATELYERISTMGGHIEKMRGSLEKSVQHFNAFTSTLESRVLVTGRRLDELSTSKSVPVTDQIDTGPRAATAPELTRDDR</sequence>
<evidence type="ECO:0000313" key="7">
    <source>
        <dbReference type="EMBL" id="HIY67042.1"/>
    </source>
</evidence>
<dbReference type="Pfam" id="PF02646">
    <property type="entry name" value="RmuC"/>
    <property type="match status" value="1"/>
</dbReference>
<evidence type="ECO:0000256" key="2">
    <source>
        <dbReference type="ARBA" id="ARBA00009840"/>
    </source>
</evidence>
<dbReference type="PANTHER" id="PTHR30563">
    <property type="entry name" value="DNA RECOMBINATION PROTEIN RMUC"/>
    <property type="match status" value="1"/>
</dbReference>
<gene>
    <name evidence="7" type="ORF">H9830_12295</name>
</gene>
<dbReference type="GO" id="GO:0006310">
    <property type="term" value="P:DNA recombination"/>
    <property type="evidence" value="ECO:0007669"/>
    <property type="project" value="UniProtKB-KW"/>
</dbReference>
<comment type="caution">
    <text evidence="7">The sequence shown here is derived from an EMBL/GenBank/DDBJ whole genome shotgun (WGS) entry which is preliminary data.</text>
</comment>
<dbReference type="EMBL" id="DXDC01000371">
    <property type="protein sequence ID" value="HIY67042.1"/>
    <property type="molecule type" value="Genomic_DNA"/>
</dbReference>
<feature type="coiled-coil region" evidence="5">
    <location>
        <begin position="40"/>
        <end position="101"/>
    </location>
</feature>
<protein>
    <submittedName>
        <fullName evidence="7">DNA recombination protein RmuC</fullName>
    </submittedName>
</protein>
<organism evidence="7 8">
    <name type="scientific">Candidatus Agrococcus pullicola</name>
    <dbReference type="NCBI Taxonomy" id="2838429"/>
    <lineage>
        <taxon>Bacteria</taxon>
        <taxon>Bacillati</taxon>
        <taxon>Actinomycetota</taxon>
        <taxon>Actinomycetes</taxon>
        <taxon>Micrococcales</taxon>
        <taxon>Microbacteriaceae</taxon>
        <taxon>Agrococcus</taxon>
    </lineage>
</organism>
<accession>A0A9D1YWH1</accession>
<feature type="region of interest" description="Disordered" evidence="6">
    <location>
        <begin position="357"/>
        <end position="384"/>
    </location>
</feature>
<feature type="compositionally biased region" description="Polar residues" evidence="6">
    <location>
        <begin position="357"/>
        <end position="367"/>
    </location>
</feature>
<proteinExistence type="inferred from homology"/>
<evidence type="ECO:0000256" key="4">
    <source>
        <dbReference type="ARBA" id="ARBA00023172"/>
    </source>
</evidence>
<evidence type="ECO:0000313" key="8">
    <source>
        <dbReference type="Proteomes" id="UP000824005"/>
    </source>
</evidence>
<reference evidence="7" key="2">
    <citation type="submission" date="2021-04" db="EMBL/GenBank/DDBJ databases">
        <authorList>
            <person name="Gilroy R."/>
        </authorList>
    </citation>
    <scope>NUCLEOTIDE SEQUENCE</scope>
    <source>
        <strain evidence="7">ChiGjej1B1-98</strain>
    </source>
</reference>
<evidence type="ECO:0000256" key="6">
    <source>
        <dbReference type="SAM" id="MobiDB-lite"/>
    </source>
</evidence>
<dbReference type="Proteomes" id="UP000824005">
    <property type="component" value="Unassembled WGS sequence"/>
</dbReference>
<evidence type="ECO:0000256" key="1">
    <source>
        <dbReference type="ARBA" id="ARBA00003416"/>
    </source>
</evidence>
<comment type="function">
    <text evidence="1">Involved in DNA recombination.</text>
</comment>
<dbReference type="AlphaFoldDB" id="A0A9D1YWH1"/>
<evidence type="ECO:0000256" key="5">
    <source>
        <dbReference type="SAM" id="Coils"/>
    </source>
</evidence>
<evidence type="ECO:0000256" key="3">
    <source>
        <dbReference type="ARBA" id="ARBA00023054"/>
    </source>
</evidence>
<dbReference type="InterPro" id="IPR003798">
    <property type="entry name" value="DNA_recombination_RmuC"/>
</dbReference>
<reference evidence="7" key="1">
    <citation type="journal article" date="2021" name="PeerJ">
        <title>Extensive microbial diversity within the chicken gut microbiome revealed by metagenomics and culture.</title>
        <authorList>
            <person name="Gilroy R."/>
            <person name="Ravi A."/>
            <person name="Getino M."/>
            <person name="Pursley I."/>
            <person name="Horton D.L."/>
            <person name="Alikhan N.F."/>
            <person name="Baker D."/>
            <person name="Gharbi K."/>
            <person name="Hall N."/>
            <person name="Watson M."/>
            <person name="Adriaenssens E.M."/>
            <person name="Foster-Nyarko E."/>
            <person name="Jarju S."/>
            <person name="Secka A."/>
            <person name="Antonio M."/>
            <person name="Oren A."/>
            <person name="Chaudhuri R.R."/>
            <person name="La Ragione R."/>
            <person name="Hildebrand F."/>
            <person name="Pallen M.J."/>
        </authorList>
    </citation>
    <scope>NUCLEOTIDE SEQUENCE</scope>
    <source>
        <strain evidence="7">ChiGjej1B1-98</strain>
    </source>
</reference>
<name>A0A9D1YWH1_9MICO</name>
<keyword evidence="3 5" id="KW-0175">Coiled coil</keyword>
<comment type="similarity">
    <text evidence="2">Belongs to the RmuC family.</text>
</comment>